<feature type="region of interest" description="Disordered" evidence="1">
    <location>
        <begin position="593"/>
        <end position="655"/>
    </location>
</feature>
<organism evidence="2 3">
    <name type="scientific">Mortierella alpina</name>
    <name type="common">Oleaginous fungus</name>
    <name type="synonym">Mortierella renispora</name>
    <dbReference type="NCBI Taxonomy" id="64518"/>
    <lineage>
        <taxon>Eukaryota</taxon>
        <taxon>Fungi</taxon>
        <taxon>Fungi incertae sedis</taxon>
        <taxon>Mucoromycota</taxon>
        <taxon>Mortierellomycotina</taxon>
        <taxon>Mortierellomycetes</taxon>
        <taxon>Mortierellales</taxon>
        <taxon>Mortierellaceae</taxon>
        <taxon>Mortierella</taxon>
    </lineage>
</organism>
<reference evidence="2" key="1">
    <citation type="submission" date="2021-07" db="EMBL/GenBank/DDBJ databases">
        <title>Draft genome of Mortierella alpina, strain LL118, isolated from an aspen leaf litter sample.</title>
        <authorList>
            <person name="Yang S."/>
            <person name="Vinatzer B.A."/>
        </authorList>
    </citation>
    <scope>NUCLEOTIDE SEQUENCE</scope>
    <source>
        <strain evidence="2">LL118</strain>
    </source>
</reference>
<feature type="compositionally biased region" description="Basic and acidic residues" evidence="1">
    <location>
        <begin position="442"/>
        <end position="466"/>
    </location>
</feature>
<proteinExistence type="predicted"/>
<feature type="compositionally biased region" description="Polar residues" evidence="1">
    <location>
        <begin position="37"/>
        <end position="72"/>
    </location>
</feature>
<feature type="region of interest" description="Disordered" evidence="1">
    <location>
        <begin position="1"/>
        <end position="92"/>
    </location>
</feature>
<feature type="region of interest" description="Disordered" evidence="1">
    <location>
        <begin position="335"/>
        <end position="361"/>
    </location>
</feature>
<evidence type="ECO:0000313" key="2">
    <source>
        <dbReference type="EMBL" id="KAG9320926.1"/>
    </source>
</evidence>
<feature type="compositionally biased region" description="Gly residues" evidence="1">
    <location>
        <begin position="817"/>
        <end position="836"/>
    </location>
</feature>
<accession>A0A9P8A180</accession>
<feature type="region of interest" description="Disordered" evidence="1">
    <location>
        <begin position="745"/>
        <end position="852"/>
    </location>
</feature>
<sequence length="852" mass="93612">MLKKKRFSGLFGTSMTDIPSPVPEQLQQQQQQQTAQHSSYGPTSPSSAFTPQTLASQGRQGSMATLSTSFSGAASLGANPPSNDDDSGLNSLTRTETHQSLENLKKLVIAAESYRELTTKLAKTTKQLGRCFKEYGDSKGMDSTYVMCLKSSANFYESFSEMESKLATCLQKDFELLQANWEKHSKRVTKDEKAHDEVLGDLDERIKKISLTYDKKTKKPDPNTALMSHEKYISTLSELQDSIAIAKKDHRNTVARRERYTHSLTAQIACRISEAQFLAIERQLRGSGPSLLKIKQWAPYAGQDMPPPTLTTNGEPTIEIRGGSFEEYTARLVPSQQAPPGKPAIVVPPMQMPTPQPTRTDKPMVMEPPMSRVSGQDQKVLIKEPTVAVEAPTKIIHVETLVPAAPIVTAVPTAEPAAEPSPVTIASPPNTPGAFPVGHTSASKESEAASKQVLEQKTRDGAEHLEGGLPEDQGSVSTKVGGSLDGGSTKGDRILSKLEYLREMDPSQAIVDAEDAADAAALDRYHHEKYLDRYRYPEDDDPLYRGDRQRDLDQDEIGAHHPDDMYDEPYSPLSREHRSFFDDGEDVARLEPRRFYDDEESQHSGSIPIQRDRGEYFASRSRYEERDYDRPYQHYSSSMPTRQQPQHYLSEREHEQAEWAAVGDTASMGGYAREHYPASRDYPARPTLEDHERELELMNQKAAAAQSMNSAGAPRTAYGRRPGTAPGTVAHLRRRFSDLSVTDMASVSSGMVSPPQGPRPRGMSGSAPNMQPESIRRDSRYPPRASTPQSRAAAASGYRYERNGDKPAPMGSSGQLVGTGGGAGGGRFSVAGGGRPGPEYEDISSGRMSALP</sequence>
<feature type="compositionally biased region" description="Basic and acidic residues" evidence="1">
    <location>
        <begin position="610"/>
        <end position="632"/>
    </location>
</feature>
<evidence type="ECO:0000256" key="1">
    <source>
        <dbReference type="SAM" id="MobiDB-lite"/>
    </source>
</evidence>
<dbReference type="Proteomes" id="UP000717515">
    <property type="component" value="Unassembled WGS sequence"/>
</dbReference>
<dbReference type="EMBL" id="JAIFTL010000246">
    <property type="protein sequence ID" value="KAG9320926.1"/>
    <property type="molecule type" value="Genomic_DNA"/>
</dbReference>
<comment type="caution">
    <text evidence="2">The sequence shown here is derived from an EMBL/GenBank/DDBJ whole genome shotgun (WGS) entry which is preliminary data.</text>
</comment>
<feature type="non-terminal residue" evidence="2">
    <location>
        <position position="1"/>
    </location>
</feature>
<gene>
    <name evidence="2" type="ORF">KVV02_001731</name>
</gene>
<name>A0A9P8A180_MORAP</name>
<evidence type="ECO:0000313" key="3">
    <source>
        <dbReference type="Proteomes" id="UP000717515"/>
    </source>
</evidence>
<feature type="compositionally biased region" description="Polar residues" evidence="1">
    <location>
        <begin position="634"/>
        <end position="647"/>
    </location>
</feature>
<feature type="compositionally biased region" description="Low complexity" evidence="1">
    <location>
        <begin position="25"/>
        <end position="36"/>
    </location>
</feature>
<protein>
    <recommendedName>
        <fullName evidence="4">BAR domain-containing protein</fullName>
    </recommendedName>
</protein>
<evidence type="ECO:0008006" key="4">
    <source>
        <dbReference type="Google" id="ProtNLM"/>
    </source>
</evidence>
<dbReference type="AlphaFoldDB" id="A0A9P8A180"/>
<feature type="region of interest" description="Disordered" evidence="1">
    <location>
        <begin position="418"/>
        <end position="491"/>
    </location>
</feature>